<gene>
    <name evidence="1" type="ORF">CVO77_19695</name>
</gene>
<dbReference type="EMBL" id="PHFW01000004">
    <property type="protein sequence ID" value="PQM25676.1"/>
    <property type="molecule type" value="Genomic_DNA"/>
</dbReference>
<evidence type="ECO:0000313" key="2">
    <source>
        <dbReference type="Proteomes" id="UP000238954"/>
    </source>
</evidence>
<geneLocation type="plasmid" evidence="1">
    <name>unnamed1</name>
</geneLocation>
<comment type="caution">
    <text evidence="1">The sequence shown here is derived from an EMBL/GenBank/DDBJ whole genome shotgun (WGS) entry which is preliminary data.</text>
</comment>
<dbReference type="AlphaFoldDB" id="A0A2S8AZY0"/>
<keyword evidence="1" id="KW-0614">Plasmid</keyword>
<proteinExistence type="predicted"/>
<reference evidence="2" key="1">
    <citation type="submission" date="2017-11" db="EMBL/GenBank/DDBJ databases">
        <title>The complete genome sequence of Sphingopyxis pomeranensis sp. nov. strain WS5A3p.</title>
        <authorList>
            <person name="Kaminski M.A."/>
        </authorList>
    </citation>
    <scope>NUCLEOTIDE SEQUENCE [LARGE SCALE GENOMIC DNA]</scope>
    <source>
        <strain evidence="2">WS5A3p</strain>
    </source>
</reference>
<organism evidence="1 2">
    <name type="scientific">Sphingopyxis lindanitolerans</name>
    <dbReference type="NCBI Taxonomy" id="2054227"/>
    <lineage>
        <taxon>Bacteria</taxon>
        <taxon>Pseudomonadati</taxon>
        <taxon>Pseudomonadota</taxon>
        <taxon>Alphaproteobacteria</taxon>
        <taxon>Sphingomonadales</taxon>
        <taxon>Sphingomonadaceae</taxon>
        <taxon>Sphingopyxis</taxon>
    </lineage>
</organism>
<dbReference type="Proteomes" id="UP000238954">
    <property type="component" value="Unassembled WGS sequence"/>
</dbReference>
<keyword evidence="2" id="KW-1185">Reference proteome</keyword>
<dbReference type="OrthoDB" id="7594628at2"/>
<accession>A0A2S8AZY0</accession>
<protein>
    <submittedName>
        <fullName evidence="1">Uncharacterized protein</fullName>
    </submittedName>
</protein>
<sequence length="159" mass="17869">MTRTASRHIAMNMARRTRSNRIPITPAACMRRKRLALATADFVQCKLQIPVSFGRRLSHLKLLHNMRGLDSVVSAMIRKAMAIYSADELVAPPPPTDHDKLKQVALHIPSEHYAFLEAIAHRNRGINLGIALETIGSYVNDLTPMPSQLSLIEHWERTA</sequence>
<evidence type="ECO:0000313" key="1">
    <source>
        <dbReference type="EMBL" id="PQM25676.1"/>
    </source>
</evidence>
<name>A0A2S8AZY0_9SPHN</name>